<dbReference type="AlphaFoldDB" id="A0A917RN00"/>
<feature type="domain" description="CD-NTase-associated protein 12/Pycsar effector protein TIR" evidence="2">
    <location>
        <begin position="356"/>
        <end position="487"/>
    </location>
</feature>
<dbReference type="Pfam" id="PF20270">
    <property type="entry name" value="CATRA-C"/>
    <property type="match status" value="1"/>
</dbReference>
<feature type="region of interest" description="Disordered" evidence="1">
    <location>
        <begin position="330"/>
        <end position="352"/>
    </location>
</feature>
<evidence type="ECO:0000259" key="3">
    <source>
        <dbReference type="Pfam" id="PF20269"/>
    </source>
</evidence>
<feature type="domain" description="CASPASE and TPR Repeat-Associated C-terminal" evidence="4">
    <location>
        <begin position="204"/>
        <end position="321"/>
    </location>
</feature>
<reference evidence="5" key="2">
    <citation type="submission" date="2020-09" db="EMBL/GenBank/DDBJ databases">
        <authorList>
            <person name="Sun Q."/>
            <person name="Ohkuma M."/>
        </authorList>
    </citation>
    <scope>NUCLEOTIDE SEQUENCE</scope>
    <source>
        <strain evidence="5">JCM 13064</strain>
    </source>
</reference>
<protein>
    <recommendedName>
        <fullName evidence="7">CD-NTase-associated protein 12/Pycsar effector protein TIR domain-containing protein</fullName>
    </recommendedName>
</protein>
<sequence length="533" mass="58118">MEGWDFVVHLFGLPGDERDLLRILNLWDACAHQLGMTGPITGVALPADPPPGNPGPAADTTLAARQDPTGSRQCVLRVIGGFPNLSLAFSGTEPRAWEEATRLWQEVSARDAGGLLGSVRIHLARLTGLGAAPSAETARDLAALCGLPGAGRLGQGTRTADGFHLWEPAGRRGDAHRGFLVAARADRDSEVSAWLWSDGDPQPPPFARYLLNAAKIRQQLRLWESSHRPRTRVERLTEDLVGEPPSGPRLERLRRGRADLIATADDLAVMRTAVRRSADNIIAALPREASTGPIQADLRLAEWFVRHLDADLEAINSGRERTERVIEELTGTTRRPPAEPGGTRAHDDPAAGRQRNVFVVHGRDRRLRDAFFDFLRALDLRPLEWTQLVRLSGGASPFLGDVVVRAPDHTQAALVLLSPDDVVSLHPELHKANEDPFEVRPTCQPRPNVLIELGIALGSYPDRTVIVHVGRHKPIADLNGRTYLRFDGSATALGKIAEALKAAGCAVDDTGMDWRNPARFSSISAYDREPPDS</sequence>
<name>A0A917RN00_9ACTN</name>
<proteinExistence type="predicted"/>
<evidence type="ECO:0000313" key="6">
    <source>
        <dbReference type="Proteomes" id="UP000645217"/>
    </source>
</evidence>
<dbReference type="NCBIfam" id="NF038357">
    <property type="entry name" value="BN6_48550_fam"/>
    <property type="match status" value="1"/>
</dbReference>
<comment type="caution">
    <text evidence="5">The sequence shown here is derived from an EMBL/GenBank/DDBJ whole genome shotgun (WGS) entry which is preliminary data.</text>
</comment>
<evidence type="ECO:0000313" key="5">
    <source>
        <dbReference type="EMBL" id="GGL14637.1"/>
    </source>
</evidence>
<evidence type="ECO:0000259" key="2">
    <source>
        <dbReference type="Pfam" id="PF10137"/>
    </source>
</evidence>
<dbReference type="InterPro" id="IPR019302">
    <property type="entry name" value="CAP12/PCTIR_TIR_dom"/>
</dbReference>
<accession>A0A917RN00</accession>
<dbReference type="RefSeq" id="WP_203968079.1">
    <property type="nucleotide sequence ID" value="NZ_BMNT01000049.1"/>
</dbReference>
<keyword evidence="6" id="KW-1185">Reference proteome</keyword>
<evidence type="ECO:0000256" key="1">
    <source>
        <dbReference type="SAM" id="MobiDB-lite"/>
    </source>
</evidence>
<dbReference type="InterPro" id="IPR046923">
    <property type="entry name" value="CATRA-C"/>
</dbReference>
<dbReference type="GO" id="GO:0050135">
    <property type="term" value="F:NADP+ nucleosidase activity"/>
    <property type="evidence" value="ECO:0007669"/>
    <property type="project" value="InterPro"/>
</dbReference>
<dbReference type="Proteomes" id="UP000645217">
    <property type="component" value="Unassembled WGS sequence"/>
</dbReference>
<feature type="domain" description="CASPASE and TPR Repeat-Associated N-terminal" evidence="3">
    <location>
        <begin position="6"/>
        <end position="199"/>
    </location>
</feature>
<dbReference type="EMBL" id="BMNT01000049">
    <property type="protein sequence ID" value="GGL14637.1"/>
    <property type="molecule type" value="Genomic_DNA"/>
</dbReference>
<evidence type="ECO:0000259" key="4">
    <source>
        <dbReference type="Pfam" id="PF20270"/>
    </source>
</evidence>
<reference evidence="5" key="1">
    <citation type="journal article" date="2014" name="Int. J. Syst. Evol. Microbiol.">
        <title>Complete genome sequence of Corynebacterium casei LMG S-19264T (=DSM 44701T), isolated from a smear-ripened cheese.</title>
        <authorList>
            <consortium name="US DOE Joint Genome Institute (JGI-PGF)"/>
            <person name="Walter F."/>
            <person name="Albersmeier A."/>
            <person name="Kalinowski J."/>
            <person name="Ruckert C."/>
        </authorList>
    </citation>
    <scope>NUCLEOTIDE SEQUENCE</scope>
    <source>
        <strain evidence="5">JCM 13064</strain>
    </source>
</reference>
<gene>
    <name evidence="5" type="ORF">GCM10007964_65850</name>
</gene>
<dbReference type="InterPro" id="IPR046922">
    <property type="entry name" value="CATRA-N"/>
</dbReference>
<organism evidence="5 6">
    <name type="scientific">Sphaerisporangium melleum</name>
    <dbReference type="NCBI Taxonomy" id="321316"/>
    <lineage>
        <taxon>Bacteria</taxon>
        <taxon>Bacillati</taxon>
        <taxon>Actinomycetota</taxon>
        <taxon>Actinomycetes</taxon>
        <taxon>Streptosporangiales</taxon>
        <taxon>Streptosporangiaceae</taxon>
        <taxon>Sphaerisporangium</taxon>
    </lineage>
</organism>
<dbReference type="Pfam" id="PF10137">
    <property type="entry name" value="CAP12-PCTIR_TIR"/>
    <property type="match status" value="1"/>
</dbReference>
<feature type="region of interest" description="Disordered" evidence="1">
    <location>
        <begin position="42"/>
        <end position="61"/>
    </location>
</feature>
<dbReference type="Pfam" id="PF20269">
    <property type="entry name" value="CATRA-N"/>
    <property type="match status" value="1"/>
</dbReference>
<evidence type="ECO:0008006" key="7">
    <source>
        <dbReference type="Google" id="ProtNLM"/>
    </source>
</evidence>